<accession>A0A919H552</accession>
<protein>
    <submittedName>
        <fullName evidence="2">Uncharacterized protein</fullName>
    </submittedName>
</protein>
<organism evidence="2 3">
    <name type="scientific">Streptomyces xanthophaeus</name>
    <dbReference type="NCBI Taxonomy" id="67385"/>
    <lineage>
        <taxon>Bacteria</taxon>
        <taxon>Bacillati</taxon>
        <taxon>Actinomycetota</taxon>
        <taxon>Actinomycetes</taxon>
        <taxon>Kitasatosporales</taxon>
        <taxon>Streptomycetaceae</taxon>
        <taxon>Streptomyces</taxon>
    </lineage>
</organism>
<proteinExistence type="predicted"/>
<keyword evidence="1" id="KW-0732">Signal</keyword>
<dbReference type="AlphaFoldDB" id="A0A919H552"/>
<keyword evidence="3" id="KW-1185">Reference proteome</keyword>
<gene>
    <name evidence="2" type="ORF">Sxan_42370</name>
</gene>
<evidence type="ECO:0000313" key="2">
    <source>
        <dbReference type="EMBL" id="GHI86873.1"/>
    </source>
</evidence>
<dbReference type="EMBL" id="BNEE01000006">
    <property type="protein sequence ID" value="GHI86873.1"/>
    <property type="molecule type" value="Genomic_DNA"/>
</dbReference>
<comment type="caution">
    <text evidence="2">The sequence shown here is derived from an EMBL/GenBank/DDBJ whole genome shotgun (WGS) entry which is preliminary data.</text>
</comment>
<evidence type="ECO:0000313" key="3">
    <source>
        <dbReference type="Proteomes" id="UP000600026"/>
    </source>
</evidence>
<reference evidence="2" key="1">
    <citation type="submission" date="2020-09" db="EMBL/GenBank/DDBJ databases">
        <title>Whole genome shotgun sequence of Streptomyces xanthophaeus NBRC 12829.</title>
        <authorList>
            <person name="Komaki H."/>
            <person name="Tamura T."/>
        </authorList>
    </citation>
    <scope>NUCLEOTIDE SEQUENCE</scope>
    <source>
        <strain evidence="2">NBRC 12829</strain>
    </source>
</reference>
<evidence type="ECO:0000256" key="1">
    <source>
        <dbReference type="SAM" id="SignalP"/>
    </source>
</evidence>
<name>A0A919H552_9ACTN</name>
<feature type="chain" id="PRO_5039587112" evidence="1">
    <location>
        <begin position="27"/>
        <end position="146"/>
    </location>
</feature>
<sequence length="146" mass="16052">MAVSTYYGSSARRLMIAALIPLAADAAAQQAWLKSFPIATDDLLYDFDNALPVFAREEADEIDAAAVMEELRTIEDHFREMCGDRPADPWTYEALAKDPAWAAVRALAREILFVLTGDRTLPMPHINFIPAAIDTATPPPVDHLAP</sequence>
<feature type="signal peptide" evidence="1">
    <location>
        <begin position="1"/>
        <end position="26"/>
    </location>
</feature>
<dbReference type="Proteomes" id="UP000600026">
    <property type="component" value="Unassembled WGS sequence"/>
</dbReference>